<dbReference type="WBParaSite" id="HCON_00020850-00001">
    <property type="protein sequence ID" value="HCON_00020850-00001"/>
    <property type="gene ID" value="HCON_00020850"/>
</dbReference>
<proteinExistence type="predicted"/>
<sequence length="101" mass="11603">VIYQAYTVYFIWCIGPKDPGVADRFWTLWQQHYLTSLREQHKSRISQGRTSSSDPKEGKLTRIPAKSSESIRLRKIAEALAVLTVCHQKDLAYTPNNNAPR</sequence>
<keyword evidence="2" id="KW-1185">Reference proteome</keyword>
<dbReference type="AlphaFoldDB" id="A0A7I4XW67"/>
<evidence type="ECO:0000313" key="3">
    <source>
        <dbReference type="WBParaSite" id="HCON_00020850-00001"/>
    </source>
</evidence>
<feature type="region of interest" description="Disordered" evidence="1">
    <location>
        <begin position="39"/>
        <end position="61"/>
    </location>
</feature>
<organism evidence="2 3">
    <name type="scientific">Haemonchus contortus</name>
    <name type="common">Barber pole worm</name>
    <dbReference type="NCBI Taxonomy" id="6289"/>
    <lineage>
        <taxon>Eukaryota</taxon>
        <taxon>Metazoa</taxon>
        <taxon>Ecdysozoa</taxon>
        <taxon>Nematoda</taxon>
        <taxon>Chromadorea</taxon>
        <taxon>Rhabditida</taxon>
        <taxon>Rhabditina</taxon>
        <taxon>Rhabditomorpha</taxon>
        <taxon>Strongyloidea</taxon>
        <taxon>Trichostrongylidae</taxon>
        <taxon>Haemonchus</taxon>
    </lineage>
</organism>
<accession>A0A7I4XW67</accession>
<evidence type="ECO:0000256" key="1">
    <source>
        <dbReference type="SAM" id="MobiDB-lite"/>
    </source>
</evidence>
<protein>
    <submittedName>
        <fullName evidence="3">DUF1752 domain-containing protein</fullName>
    </submittedName>
</protein>
<name>A0A7I4XW67_HAECO</name>
<reference evidence="3" key="1">
    <citation type="submission" date="2020-12" db="UniProtKB">
        <authorList>
            <consortium name="WormBaseParasite"/>
        </authorList>
    </citation>
    <scope>IDENTIFICATION</scope>
    <source>
        <strain evidence="3">MHco3</strain>
    </source>
</reference>
<dbReference type="Proteomes" id="UP000025227">
    <property type="component" value="Unplaced"/>
</dbReference>
<evidence type="ECO:0000313" key="2">
    <source>
        <dbReference type="Proteomes" id="UP000025227"/>
    </source>
</evidence>